<sequence>MGLRNLAARFGAGAASVDTVLDRDVAQPGGPVSGRVVVVGGSVAQDVEEVVVALQARVEVESGDSEWREDVVFGSARVGAGFTTVPGQRTELPFALALPWQTPITAISGWHLRGVHVGVATRLVIAGAVDPGDLDGLTVAPLPVQQAVVDALGSLGWRFKHADVEKGRVRGSDLPFYQELEFAPPAHVRRVNELEVTFLADAQGVDVVLEADRRGGLLTEGRDVVGRLRLSLADTDRARVAAALDRAVHELGARRGWGW</sequence>
<dbReference type="Pfam" id="PF07070">
    <property type="entry name" value="Spo0M"/>
    <property type="match status" value="1"/>
</dbReference>
<dbReference type="InterPro" id="IPR009776">
    <property type="entry name" value="Spore_0_M"/>
</dbReference>
<evidence type="ECO:0000313" key="2">
    <source>
        <dbReference type="Proteomes" id="UP000001116"/>
    </source>
</evidence>
<dbReference type="eggNOG" id="COG4326">
    <property type="taxonomic scope" value="Bacteria"/>
</dbReference>
<dbReference type="AlphaFoldDB" id="A6W415"/>
<dbReference type="OrthoDB" id="3431481at2"/>
<dbReference type="STRING" id="266940.Krad_0063"/>
<accession>A6W415</accession>
<dbReference type="PANTHER" id="PTHR40053">
    <property type="entry name" value="SPORULATION-CONTROL PROTEIN SPO0M"/>
    <property type="match status" value="1"/>
</dbReference>
<dbReference type="PANTHER" id="PTHR40053:SF1">
    <property type="entry name" value="SPORULATION-CONTROL PROTEIN SPO0M"/>
    <property type="match status" value="1"/>
</dbReference>
<reference evidence="2" key="1">
    <citation type="journal article" date="2008" name="PLoS ONE">
        <title>Survival in nuclear waste, extreme resistance, and potential applications gleaned from the genome sequence of Kineococcus radiotolerans SRS30216.</title>
        <authorList>
            <person name="Bagwell C.E."/>
            <person name="Bhat S."/>
            <person name="Hawkins G.M."/>
            <person name="Smith B.W."/>
            <person name="Biswas T."/>
            <person name="Hoover T.R."/>
            <person name="Saunders E."/>
            <person name="Han C.S."/>
            <person name="Tsodikov O.V."/>
            <person name="Shimkets L.J."/>
        </authorList>
    </citation>
    <scope>NUCLEOTIDE SEQUENCE [LARGE SCALE GENOMIC DNA]</scope>
    <source>
        <strain evidence="2">ATCC BAA-149 / DSM 14245 / SRS30216</strain>
    </source>
</reference>
<name>A6W415_KINRD</name>
<dbReference type="EMBL" id="CP000750">
    <property type="protein sequence ID" value="ABS01554.1"/>
    <property type="molecule type" value="Genomic_DNA"/>
</dbReference>
<gene>
    <name evidence="1" type="ordered locus">Krad_0063</name>
</gene>
<proteinExistence type="predicted"/>
<keyword evidence="2" id="KW-1185">Reference proteome</keyword>
<protein>
    <submittedName>
        <fullName evidence="1">SpoOM family protein</fullName>
    </submittedName>
</protein>
<dbReference type="RefSeq" id="WP_012085626.1">
    <property type="nucleotide sequence ID" value="NC_009664.2"/>
</dbReference>
<dbReference type="KEGG" id="kra:Krad_0063"/>
<dbReference type="HOGENOM" id="CLU_057336_0_0_11"/>
<organism evidence="1 2">
    <name type="scientific">Kineococcus radiotolerans (strain ATCC BAA-149 / DSM 14245 / SRS30216)</name>
    <dbReference type="NCBI Taxonomy" id="266940"/>
    <lineage>
        <taxon>Bacteria</taxon>
        <taxon>Bacillati</taxon>
        <taxon>Actinomycetota</taxon>
        <taxon>Actinomycetes</taxon>
        <taxon>Kineosporiales</taxon>
        <taxon>Kineosporiaceae</taxon>
        <taxon>Kineococcus</taxon>
    </lineage>
</organism>
<evidence type="ECO:0000313" key="1">
    <source>
        <dbReference type="EMBL" id="ABS01554.1"/>
    </source>
</evidence>
<dbReference type="Proteomes" id="UP000001116">
    <property type="component" value="Chromosome"/>
</dbReference>